<organism evidence="2 3">
    <name type="scientific">Galerina marginata (strain CBS 339.88)</name>
    <dbReference type="NCBI Taxonomy" id="685588"/>
    <lineage>
        <taxon>Eukaryota</taxon>
        <taxon>Fungi</taxon>
        <taxon>Dikarya</taxon>
        <taxon>Basidiomycota</taxon>
        <taxon>Agaricomycotina</taxon>
        <taxon>Agaricomycetes</taxon>
        <taxon>Agaricomycetidae</taxon>
        <taxon>Agaricales</taxon>
        <taxon>Agaricineae</taxon>
        <taxon>Strophariaceae</taxon>
        <taxon>Galerina</taxon>
    </lineage>
</organism>
<dbReference type="PROSITE" id="PS50097">
    <property type="entry name" value="BTB"/>
    <property type="match status" value="1"/>
</dbReference>
<protein>
    <recommendedName>
        <fullName evidence="1">BTB domain-containing protein</fullName>
    </recommendedName>
</protein>
<dbReference type="AlphaFoldDB" id="A0A067TPH9"/>
<feature type="domain" description="BTB" evidence="1">
    <location>
        <begin position="33"/>
        <end position="108"/>
    </location>
</feature>
<dbReference type="Proteomes" id="UP000027222">
    <property type="component" value="Unassembled WGS sequence"/>
</dbReference>
<dbReference type="InterPro" id="IPR011333">
    <property type="entry name" value="SKP1/BTB/POZ_sf"/>
</dbReference>
<evidence type="ECO:0000313" key="3">
    <source>
        <dbReference type="Proteomes" id="UP000027222"/>
    </source>
</evidence>
<dbReference type="EMBL" id="KL142370">
    <property type="protein sequence ID" value="KDR81819.1"/>
    <property type="molecule type" value="Genomic_DNA"/>
</dbReference>
<dbReference type="HOGENOM" id="CLU_047592_2_2_1"/>
<name>A0A067TPH9_GALM3</name>
<evidence type="ECO:0000259" key="1">
    <source>
        <dbReference type="PROSITE" id="PS50097"/>
    </source>
</evidence>
<evidence type="ECO:0000313" key="2">
    <source>
        <dbReference type="EMBL" id="KDR81819.1"/>
    </source>
</evidence>
<proteinExistence type="predicted"/>
<dbReference type="Gene3D" id="3.30.710.10">
    <property type="entry name" value="Potassium Channel Kv1.1, Chain A"/>
    <property type="match status" value="1"/>
</dbReference>
<sequence length="272" mass="31046">MTEEPTASYTTGASKGKGTDLVQRDDEYYMESNFVVFQVENKLFRIPTYLLAKESQFFGGMFMLPPPAGDDVEGSSPTNPIILPDEFRSEDFKNLMKALYPKSISLRLSLLKSEWVSILKLSTKWYFLKLRAMAILELNSMQELTSIEKITLGRENKILSWVTAGFLDLAQREATITDDEALAVDLNYITTAYRLFRVRERRITKMSASVLLEIEENFKNELDAIRTEEKGFKGPDVEIAFEFTAPIQPWNYFEDQSPPSPPSIPNTAGSFW</sequence>
<dbReference type="SMART" id="SM00225">
    <property type="entry name" value="BTB"/>
    <property type="match status" value="1"/>
</dbReference>
<dbReference type="InterPro" id="IPR000210">
    <property type="entry name" value="BTB/POZ_dom"/>
</dbReference>
<accession>A0A067TPH9</accession>
<reference evidence="3" key="1">
    <citation type="journal article" date="2014" name="Proc. Natl. Acad. Sci. U.S.A.">
        <title>Extensive sampling of basidiomycete genomes demonstrates inadequacy of the white-rot/brown-rot paradigm for wood decay fungi.</title>
        <authorList>
            <person name="Riley R."/>
            <person name="Salamov A.A."/>
            <person name="Brown D.W."/>
            <person name="Nagy L.G."/>
            <person name="Floudas D."/>
            <person name="Held B.W."/>
            <person name="Levasseur A."/>
            <person name="Lombard V."/>
            <person name="Morin E."/>
            <person name="Otillar R."/>
            <person name="Lindquist E.A."/>
            <person name="Sun H."/>
            <person name="LaButti K.M."/>
            <person name="Schmutz J."/>
            <person name="Jabbour D."/>
            <person name="Luo H."/>
            <person name="Baker S.E."/>
            <person name="Pisabarro A.G."/>
            <person name="Walton J.D."/>
            <person name="Blanchette R.A."/>
            <person name="Henrissat B."/>
            <person name="Martin F."/>
            <person name="Cullen D."/>
            <person name="Hibbett D.S."/>
            <person name="Grigoriev I.V."/>
        </authorList>
    </citation>
    <scope>NUCLEOTIDE SEQUENCE [LARGE SCALE GENOMIC DNA]</scope>
    <source>
        <strain evidence="3">CBS 339.88</strain>
    </source>
</reference>
<dbReference type="STRING" id="685588.A0A067TPH9"/>
<dbReference type="OrthoDB" id="3199068at2759"/>
<gene>
    <name evidence="2" type="ORF">GALMADRAFT_58610</name>
</gene>
<dbReference type="SUPFAM" id="SSF54695">
    <property type="entry name" value="POZ domain"/>
    <property type="match status" value="1"/>
</dbReference>
<keyword evidence="3" id="KW-1185">Reference proteome</keyword>
<dbReference type="Pfam" id="PF00651">
    <property type="entry name" value="BTB"/>
    <property type="match status" value="1"/>
</dbReference>